<name>A0AAV4XLW2_CAEEX</name>
<proteinExistence type="predicted"/>
<dbReference type="AlphaFoldDB" id="A0AAV4XLW2"/>
<sequence>MPGENALFTGAVNYRAGMGGLEGEVRIIERTKRFAETSKRGPSAKNPSLVLMKLLQCHLGCALRKQALN</sequence>
<organism evidence="1 2">
    <name type="scientific">Caerostris extrusa</name>
    <name type="common">Bark spider</name>
    <name type="synonym">Caerostris bankana</name>
    <dbReference type="NCBI Taxonomy" id="172846"/>
    <lineage>
        <taxon>Eukaryota</taxon>
        <taxon>Metazoa</taxon>
        <taxon>Ecdysozoa</taxon>
        <taxon>Arthropoda</taxon>
        <taxon>Chelicerata</taxon>
        <taxon>Arachnida</taxon>
        <taxon>Araneae</taxon>
        <taxon>Araneomorphae</taxon>
        <taxon>Entelegynae</taxon>
        <taxon>Araneoidea</taxon>
        <taxon>Araneidae</taxon>
        <taxon>Caerostris</taxon>
    </lineage>
</organism>
<reference evidence="1 2" key="1">
    <citation type="submission" date="2021-06" db="EMBL/GenBank/DDBJ databases">
        <title>Caerostris extrusa draft genome.</title>
        <authorList>
            <person name="Kono N."/>
            <person name="Arakawa K."/>
        </authorList>
    </citation>
    <scope>NUCLEOTIDE SEQUENCE [LARGE SCALE GENOMIC DNA]</scope>
</reference>
<dbReference type="Proteomes" id="UP001054945">
    <property type="component" value="Unassembled WGS sequence"/>
</dbReference>
<gene>
    <name evidence="1" type="ORF">CEXT_62911</name>
</gene>
<dbReference type="EMBL" id="BPLR01000615">
    <property type="protein sequence ID" value="GIY96087.1"/>
    <property type="molecule type" value="Genomic_DNA"/>
</dbReference>
<evidence type="ECO:0000313" key="1">
    <source>
        <dbReference type="EMBL" id="GIY96087.1"/>
    </source>
</evidence>
<evidence type="ECO:0000313" key="2">
    <source>
        <dbReference type="Proteomes" id="UP001054945"/>
    </source>
</evidence>
<comment type="caution">
    <text evidence="1">The sequence shown here is derived from an EMBL/GenBank/DDBJ whole genome shotgun (WGS) entry which is preliminary data.</text>
</comment>
<accession>A0AAV4XLW2</accession>
<keyword evidence="2" id="KW-1185">Reference proteome</keyword>
<protein>
    <submittedName>
        <fullName evidence="1">Uncharacterized protein</fullName>
    </submittedName>
</protein>